<dbReference type="RefSeq" id="WP_280040635.1">
    <property type="nucleotide sequence ID" value="NZ_CP162607.1"/>
</dbReference>
<sequence length="646" mass="71241">MDERRAPHQLFNELTLAQPEVPAIIKDEQGLENPDGIVARAVLNDDLEVVVPAWPFSNDPRIVRETVSIGWRIEGAGFVSVRNQDFPTPVEPGDKILTVPQNYLVHGTYDLSYEINQGGNRNYSLIKRVTIDTVPPHDHQQPAGARYPDELVGVITDDYLREHGQVLVAVPSYSSMRAFDRAVFFWSRVDPMPGDTPSAGEQVFSQDDIENRRLLLPLSEAVIRAGGQGQHYLFYRLYDLAGNESPLSYSAGIGVTLVPAPENLPAPRIPLSPRGLIDRQHAREGATAENGVTVEIDRYDNADESQFIIVNWGGRELTELAVDPERFPLTNFVPWQALTANGLGPDTVQVSYRVRYGGSLTPASPEETVPFDFTIAGQDHASAPALLNNDLARLEVRGEVSDLPNTLTARDDGRDARVLLTLFEDPQLGEWLEVYWGSVAEPATRYQVQPGDVAGKPLTLTVPWEIIEQEKNNSALPVFYRTDNSVNQQLSSVTSVQVLIEPIQGLQTPSFPHASLQGYLNCCVKPRIWEGVTIRVAANPAFDPSDLVEVYCQGYEDLGSQIPIEGTLWSQAKVLTAEEALNGFEVVVPYLVHIEPMVNNGSATAYYTLTKVGGGFGSSRQEQVYITRTLPSGEVCGPDNDICNER</sequence>
<organism evidence="1">
    <name type="scientific">Pseudomonas sp. Hg7Tf</name>
    <dbReference type="NCBI Taxonomy" id="3236988"/>
    <lineage>
        <taxon>Bacteria</taxon>
        <taxon>Pseudomonadati</taxon>
        <taxon>Pseudomonadota</taxon>
        <taxon>Gammaproteobacteria</taxon>
        <taxon>Pseudomonadales</taxon>
        <taxon>Pseudomonadaceae</taxon>
        <taxon>Pseudomonas</taxon>
    </lineage>
</organism>
<dbReference type="AlphaFoldDB" id="A0AB39I283"/>
<evidence type="ECO:0008006" key="2">
    <source>
        <dbReference type="Google" id="ProtNLM"/>
    </source>
</evidence>
<evidence type="ECO:0000313" key="1">
    <source>
        <dbReference type="EMBL" id="XDK37707.1"/>
    </source>
</evidence>
<reference evidence="1" key="1">
    <citation type="submission" date="2024-07" db="EMBL/GenBank/DDBJ databases">
        <title>Identification and characteristics of a novel species of coltsfoot's symbiotic bacteria.</title>
        <authorList>
            <person name="Juszczyk A."/>
            <person name="Jasielczuk I."/>
            <person name="Gurgul A."/>
            <person name="Rogala M."/>
            <person name="Kowalczyk A."/>
            <person name="Szmatola T."/>
            <person name="Kosecka-Strojek M."/>
            <person name="Arent Z."/>
            <person name="Latowski D."/>
        </authorList>
    </citation>
    <scope>NUCLEOTIDE SEQUENCE</scope>
    <source>
        <strain evidence="1">Hg7Tf</strain>
    </source>
</reference>
<proteinExistence type="predicted"/>
<dbReference type="EMBL" id="CP162607">
    <property type="protein sequence ID" value="XDK37707.1"/>
    <property type="molecule type" value="Genomic_DNA"/>
</dbReference>
<name>A0AB39I283_9PSED</name>
<gene>
    <name evidence="1" type="ORF">AB4Y39_03175</name>
</gene>
<protein>
    <recommendedName>
        <fullName evidence="2">Ig-like domain-containing protein</fullName>
    </recommendedName>
</protein>
<accession>A0AB39I283</accession>